<evidence type="ECO:0000313" key="14">
    <source>
        <dbReference type="Proteomes" id="UP000477311"/>
    </source>
</evidence>
<comment type="caution">
    <text evidence="13">The sequence shown here is derived from an EMBL/GenBank/DDBJ whole genome shotgun (WGS) entry which is preliminary data.</text>
</comment>
<dbReference type="EC" id="5.6.2.4" evidence="8"/>
<organism evidence="13 14">
    <name type="scientific">Limisphaera ngatamarikiensis</name>
    <dbReference type="NCBI Taxonomy" id="1324935"/>
    <lineage>
        <taxon>Bacteria</taxon>
        <taxon>Pseudomonadati</taxon>
        <taxon>Verrucomicrobiota</taxon>
        <taxon>Verrucomicrobiia</taxon>
        <taxon>Limisphaerales</taxon>
        <taxon>Limisphaeraceae</taxon>
        <taxon>Limisphaera</taxon>
    </lineage>
</organism>
<dbReference type="GO" id="GO:0043138">
    <property type="term" value="F:3'-5' DNA helicase activity"/>
    <property type="evidence" value="ECO:0007669"/>
    <property type="project" value="UniProtKB-EC"/>
</dbReference>
<evidence type="ECO:0000259" key="11">
    <source>
        <dbReference type="PROSITE" id="PS51198"/>
    </source>
</evidence>
<evidence type="ECO:0000256" key="1">
    <source>
        <dbReference type="ARBA" id="ARBA00009922"/>
    </source>
</evidence>
<keyword evidence="14" id="KW-1185">Reference proteome</keyword>
<sequence length="683" mass="77422">MVNLSQLNPQQREAVETVDGPVLVLAGAGTGKTRVITYRIAHLIARGVPGDRILAVTFTNKAAREMLERVETLLGRRGGGPAAGSRPLICTFHSFGVRLLRRYIERLGYKRNFVIYSESDQLALVRRILGRFAGGVPRVDPWVVLGWLSRWRNGDVALWQRLDEESRLLAERVRSAYEQGLRACNAVDFDDLLLLPLRLFREHPDVLAECQERYRYVLVDEYQDTNAVQLELLRCLVARHRNLCVVGDDDQSIYGWRGADLTNVLNLEAHFPELRVIRLEQNYRSTNTILRAANALIRQNARRRPKQLWSRRGEGAKIVLRVYADEAEEAAGVVEAIERKRLLQRVPWSAQAVLFRTNGQARPLEMALRRAGVRYRVVGGQSFFDRREIRDVVAWLKTLVNPEDDVSLLRIANVPPRGLGEETMERVLALSVERHVPVYHALREAMTSDRFTARARQAMVGLVETIEEARRAWSLVGPGTGSAFGAEAWIGFFERLGYFEMLRRSEKDAEAGENRVQNVREFLTDLMQRGNGTAEVEGSALDRLQTALETVTLDAERFEEEEQPAGDAVTLITMHSCKGLEFPHVYIVGLEEGLLPHARSTLEGTIEEERRLFYVAITRAMETLELSHCEGRRKYGDRTPCQPSRFLQELPEEVLVRVNSGPAAAPPVDSARDWFARMREAVG</sequence>
<gene>
    <name evidence="13" type="ORF">G4L39_12670</name>
</gene>
<evidence type="ECO:0000256" key="10">
    <source>
        <dbReference type="PROSITE-ProRule" id="PRU00560"/>
    </source>
</evidence>
<dbReference type="AlphaFoldDB" id="A0A6M1S4N5"/>
<dbReference type="EMBL" id="JAAKYA010000082">
    <property type="protein sequence ID" value="NGO40240.1"/>
    <property type="molecule type" value="Genomic_DNA"/>
</dbReference>
<comment type="similarity">
    <text evidence="1">Belongs to the helicase family. UvrD subfamily.</text>
</comment>
<keyword evidence="2 10" id="KW-0547">Nucleotide-binding</keyword>
<name>A0A6M1S4N5_9BACT</name>
<dbReference type="CDD" id="cd18807">
    <property type="entry name" value="SF1_C_UvrD"/>
    <property type="match status" value="1"/>
</dbReference>
<dbReference type="Gene3D" id="1.10.486.10">
    <property type="entry name" value="PCRA, domain 4"/>
    <property type="match status" value="1"/>
</dbReference>
<dbReference type="GO" id="GO:0005829">
    <property type="term" value="C:cytosol"/>
    <property type="evidence" value="ECO:0007669"/>
    <property type="project" value="TreeGrafter"/>
</dbReference>
<keyword evidence="3 10" id="KW-0378">Hydrolase</keyword>
<feature type="binding site" evidence="10">
    <location>
        <begin position="26"/>
        <end position="33"/>
    </location>
    <ligand>
        <name>ATP</name>
        <dbReference type="ChEBI" id="CHEBI:30616"/>
    </ligand>
</feature>
<dbReference type="Pfam" id="PF00580">
    <property type="entry name" value="UvrD-helicase"/>
    <property type="match status" value="1"/>
</dbReference>
<reference evidence="13 14" key="1">
    <citation type="submission" date="2020-02" db="EMBL/GenBank/DDBJ databases">
        <title>Draft genome sequence of Limisphaera ngatamarikiensis NGM72.4T, a thermophilic Verrucomicrobia grouped in subdivision 3.</title>
        <authorList>
            <person name="Carere C.R."/>
            <person name="Steen J."/>
            <person name="Hugenholtz P."/>
            <person name="Stott M.B."/>
        </authorList>
    </citation>
    <scope>NUCLEOTIDE SEQUENCE [LARGE SCALE GENOMIC DNA]</scope>
    <source>
        <strain evidence="13 14">NGM72.4</strain>
    </source>
</reference>
<evidence type="ECO:0000256" key="8">
    <source>
        <dbReference type="ARBA" id="ARBA00034808"/>
    </source>
</evidence>
<dbReference type="GO" id="GO:0003677">
    <property type="term" value="F:DNA binding"/>
    <property type="evidence" value="ECO:0007669"/>
    <property type="project" value="InterPro"/>
</dbReference>
<keyword evidence="5 10" id="KW-0067">ATP-binding</keyword>
<dbReference type="InterPro" id="IPR000212">
    <property type="entry name" value="DNA_helicase_UvrD/REP"/>
</dbReference>
<evidence type="ECO:0000256" key="6">
    <source>
        <dbReference type="ARBA" id="ARBA00023235"/>
    </source>
</evidence>
<comment type="catalytic activity">
    <reaction evidence="9">
        <text>ATP + H2O = ADP + phosphate + H(+)</text>
        <dbReference type="Rhea" id="RHEA:13065"/>
        <dbReference type="ChEBI" id="CHEBI:15377"/>
        <dbReference type="ChEBI" id="CHEBI:15378"/>
        <dbReference type="ChEBI" id="CHEBI:30616"/>
        <dbReference type="ChEBI" id="CHEBI:43474"/>
        <dbReference type="ChEBI" id="CHEBI:456216"/>
        <dbReference type="EC" id="5.6.2.4"/>
    </reaction>
</comment>
<evidence type="ECO:0000259" key="12">
    <source>
        <dbReference type="PROSITE" id="PS51217"/>
    </source>
</evidence>
<evidence type="ECO:0000256" key="3">
    <source>
        <dbReference type="ARBA" id="ARBA00022801"/>
    </source>
</evidence>
<dbReference type="GO" id="GO:0016787">
    <property type="term" value="F:hydrolase activity"/>
    <property type="evidence" value="ECO:0007669"/>
    <property type="project" value="UniProtKB-UniRule"/>
</dbReference>
<proteinExistence type="inferred from homology"/>
<dbReference type="InterPro" id="IPR027417">
    <property type="entry name" value="P-loop_NTPase"/>
</dbReference>
<dbReference type="GO" id="GO:0005524">
    <property type="term" value="F:ATP binding"/>
    <property type="evidence" value="ECO:0007669"/>
    <property type="project" value="UniProtKB-UniRule"/>
</dbReference>
<dbReference type="GO" id="GO:0000725">
    <property type="term" value="P:recombinational repair"/>
    <property type="evidence" value="ECO:0007669"/>
    <property type="project" value="TreeGrafter"/>
</dbReference>
<evidence type="ECO:0000256" key="4">
    <source>
        <dbReference type="ARBA" id="ARBA00022806"/>
    </source>
</evidence>
<keyword evidence="6" id="KW-0413">Isomerase</keyword>
<evidence type="ECO:0000256" key="2">
    <source>
        <dbReference type="ARBA" id="ARBA00022741"/>
    </source>
</evidence>
<evidence type="ECO:0000256" key="7">
    <source>
        <dbReference type="ARBA" id="ARBA00034617"/>
    </source>
</evidence>
<dbReference type="RefSeq" id="WP_165108623.1">
    <property type="nucleotide sequence ID" value="NZ_JAAKYA010000082.1"/>
</dbReference>
<feature type="domain" description="UvrD-like helicase C-terminal" evidence="12">
    <location>
        <begin position="287"/>
        <end position="579"/>
    </location>
</feature>
<keyword evidence="4 10" id="KW-0347">Helicase</keyword>
<dbReference type="PROSITE" id="PS51217">
    <property type="entry name" value="UVRD_HELICASE_CTER"/>
    <property type="match status" value="1"/>
</dbReference>
<accession>A0A6M1S4N5</accession>
<dbReference type="CDD" id="cd17932">
    <property type="entry name" value="DEXQc_UvrD"/>
    <property type="match status" value="1"/>
</dbReference>
<dbReference type="PROSITE" id="PS51198">
    <property type="entry name" value="UVRD_HELICASE_ATP_BIND"/>
    <property type="match status" value="1"/>
</dbReference>
<dbReference type="Gene3D" id="1.10.10.160">
    <property type="match status" value="1"/>
</dbReference>
<dbReference type="SUPFAM" id="SSF52540">
    <property type="entry name" value="P-loop containing nucleoside triphosphate hydrolases"/>
    <property type="match status" value="1"/>
</dbReference>
<evidence type="ECO:0000256" key="5">
    <source>
        <dbReference type="ARBA" id="ARBA00022840"/>
    </source>
</evidence>
<evidence type="ECO:0000313" key="13">
    <source>
        <dbReference type="EMBL" id="NGO40240.1"/>
    </source>
</evidence>
<comment type="catalytic activity">
    <reaction evidence="7">
        <text>Couples ATP hydrolysis with the unwinding of duplex DNA by translocating in the 3'-5' direction.</text>
        <dbReference type="EC" id="5.6.2.4"/>
    </reaction>
</comment>
<dbReference type="InterPro" id="IPR014016">
    <property type="entry name" value="UvrD-like_ATP-bd"/>
</dbReference>
<dbReference type="InterPro" id="IPR014017">
    <property type="entry name" value="DNA_helicase_UvrD-like_C"/>
</dbReference>
<dbReference type="Gene3D" id="3.40.50.300">
    <property type="entry name" value="P-loop containing nucleotide triphosphate hydrolases"/>
    <property type="match status" value="2"/>
</dbReference>
<protein>
    <recommendedName>
        <fullName evidence="8">DNA 3'-5' helicase</fullName>
        <ecNumber evidence="8">5.6.2.4</ecNumber>
    </recommendedName>
</protein>
<dbReference type="PANTHER" id="PTHR11070">
    <property type="entry name" value="UVRD / RECB / PCRA DNA HELICASE FAMILY MEMBER"/>
    <property type="match status" value="1"/>
</dbReference>
<dbReference type="PANTHER" id="PTHR11070:SF64">
    <property type="entry name" value="ATP-DEPENDENT DNA HELICASE REP"/>
    <property type="match status" value="1"/>
</dbReference>
<dbReference type="Proteomes" id="UP000477311">
    <property type="component" value="Unassembled WGS sequence"/>
</dbReference>
<dbReference type="Pfam" id="PF13361">
    <property type="entry name" value="UvrD_C"/>
    <property type="match status" value="1"/>
</dbReference>
<dbReference type="InterPro" id="IPR013986">
    <property type="entry name" value="DExx_box_DNA_helicase_dom_sf"/>
</dbReference>
<feature type="domain" description="UvrD-like helicase ATP-binding" evidence="11">
    <location>
        <begin position="5"/>
        <end position="286"/>
    </location>
</feature>
<evidence type="ECO:0000256" key="9">
    <source>
        <dbReference type="ARBA" id="ARBA00048988"/>
    </source>
</evidence>